<dbReference type="AlphaFoldDB" id="W7MR31"/>
<proteinExistence type="predicted"/>
<dbReference type="EMBL" id="CM000578">
    <property type="protein sequence ID" value="EWG50209.1"/>
    <property type="molecule type" value="Genomic_DNA"/>
</dbReference>
<sequence>METPRTIRGVQDVFFSVNPKWFVECRRRDTRLSRSLARYSGSDSDLQRVVHRTGFRGPLLFLTLGDSMSRFHSASFAVTSCLIQGPNFVCRAYRSHYVTGRLVLHTKLYASARLRNFNKPGETYVLLRRVHPSKAYPVPYTISATNGPLCCLLDTVTILRLNPTLIYHRREAIGITNGEINSSTKQFAIFVVH</sequence>
<keyword evidence="2" id="KW-1185">Reference proteome</keyword>
<name>W7MR31_GIBM7</name>
<organism evidence="1 2">
    <name type="scientific">Gibberella moniliformis (strain M3125 / FGSC 7600)</name>
    <name type="common">Maize ear and stalk rot fungus</name>
    <name type="synonym">Fusarium verticillioides</name>
    <dbReference type="NCBI Taxonomy" id="334819"/>
    <lineage>
        <taxon>Eukaryota</taxon>
        <taxon>Fungi</taxon>
        <taxon>Dikarya</taxon>
        <taxon>Ascomycota</taxon>
        <taxon>Pezizomycotina</taxon>
        <taxon>Sordariomycetes</taxon>
        <taxon>Hypocreomycetidae</taxon>
        <taxon>Hypocreales</taxon>
        <taxon>Nectriaceae</taxon>
        <taxon>Fusarium</taxon>
        <taxon>Fusarium fujikuroi species complex</taxon>
    </lineage>
</organism>
<dbReference type="RefSeq" id="XP_018756400.1">
    <property type="nucleotide sequence ID" value="XM_018905847.1"/>
</dbReference>
<dbReference type="GeneID" id="30073480"/>
<dbReference type="Proteomes" id="UP000009096">
    <property type="component" value="Chromosome 1"/>
</dbReference>
<dbReference type="KEGG" id="fvr:FVEG_16604"/>
<reference evidence="1 2" key="1">
    <citation type="journal article" date="2010" name="Nature">
        <title>Comparative genomics reveals mobile pathogenicity chromosomes in Fusarium.</title>
        <authorList>
            <person name="Ma L.J."/>
            <person name="van der Does H.C."/>
            <person name="Borkovich K.A."/>
            <person name="Coleman J.J."/>
            <person name="Daboussi M.J."/>
            <person name="Di Pietro A."/>
            <person name="Dufresne M."/>
            <person name="Freitag M."/>
            <person name="Grabherr M."/>
            <person name="Henrissat B."/>
            <person name="Houterman P.M."/>
            <person name="Kang S."/>
            <person name="Shim W.B."/>
            <person name="Woloshuk C."/>
            <person name="Xie X."/>
            <person name="Xu J.R."/>
            <person name="Antoniw J."/>
            <person name="Baker S.E."/>
            <person name="Bluhm B.H."/>
            <person name="Breakspear A."/>
            <person name="Brown D.W."/>
            <person name="Butchko R.A."/>
            <person name="Chapman S."/>
            <person name="Coulson R."/>
            <person name="Coutinho P.M."/>
            <person name="Danchin E.G."/>
            <person name="Diener A."/>
            <person name="Gale L.R."/>
            <person name="Gardiner D.M."/>
            <person name="Goff S."/>
            <person name="Hammond-Kosack K.E."/>
            <person name="Hilburn K."/>
            <person name="Hua-Van A."/>
            <person name="Jonkers W."/>
            <person name="Kazan K."/>
            <person name="Kodira C.D."/>
            <person name="Koehrsen M."/>
            <person name="Kumar L."/>
            <person name="Lee Y.H."/>
            <person name="Li L."/>
            <person name="Manners J.M."/>
            <person name="Miranda-Saavedra D."/>
            <person name="Mukherjee M."/>
            <person name="Park G."/>
            <person name="Park J."/>
            <person name="Park S.Y."/>
            <person name="Proctor R.H."/>
            <person name="Regev A."/>
            <person name="Ruiz-Roldan M.C."/>
            <person name="Sain D."/>
            <person name="Sakthikumar S."/>
            <person name="Sykes S."/>
            <person name="Schwartz D.C."/>
            <person name="Turgeon B.G."/>
            <person name="Wapinski I."/>
            <person name="Yoder O."/>
            <person name="Young S."/>
            <person name="Zeng Q."/>
            <person name="Zhou S."/>
            <person name="Galagan J."/>
            <person name="Cuomo C.A."/>
            <person name="Kistler H.C."/>
            <person name="Rep M."/>
        </authorList>
    </citation>
    <scope>NUCLEOTIDE SEQUENCE [LARGE SCALE GENOMIC DNA]</scope>
    <source>
        <strain evidence="2">M3125 / FGSC 7600</strain>
    </source>
</reference>
<evidence type="ECO:0000313" key="1">
    <source>
        <dbReference type="EMBL" id="EWG50209.1"/>
    </source>
</evidence>
<dbReference type="VEuPathDB" id="FungiDB:FVEG_16604"/>
<dbReference type="EMBL" id="DS022254">
    <property type="protein sequence ID" value="EWG50209.1"/>
    <property type="molecule type" value="Genomic_DNA"/>
</dbReference>
<protein>
    <submittedName>
        <fullName evidence="1">Uncharacterized protein</fullName>
    </submittedName>
</protein>
<evidence type="ECO:0000313" key="2">
    <source>
        <dbReference type="Proteomes" id="UP000009096"/>
    </source>
</evidence>
<gene>
    <name evidence="1" type="ORF">FVEG_16604</name>
</gene>
<accession>W7MR31</accession>